<protein>
    <recommendedName>
        <fullName evidence="3">SGNH/GDSL hydrolase family protein</fullName>
    </recommendedName>
</protein>
<reference evidence="1 2" key="1">
    <citation type="journal article" date="2012" name="ISME J.">
        <title>Genomic insights to SAR86, an abundant and uncultivated marine bacterial lineage.</title>
        <authorList>
            <person name="Dupont C.L."/>
            <person name="Rusch D.B."/>
            <person name="Yooseph S."/>
            <person name="Lombardo M.J."/>
            <person name="Richter R.A."/>
            <person name="Valas R."/>
            <person name="Novotny M."/>
            <person name="Yee-Greenbaum J."/>
            <person name="Selengut J.D."/>
            <person name="Haft D.H."/>
            <person name="Halpern A.L."/>
            <person name="Lasken R.S."/>
            <person name="Nealson K."/>
            <person name="Friedman R."/>
            <person name="Venter J.C."/>
        </authorList>
    </citation>
    <scope>NUCLEOTIDE SEQUENCE [LARGE SCALE GENOMIC DNA]</scope>
</reference>
<dbReference type="Proteomes" id="UP000010116">
    <property type="component" value="Unassembled WGS sequence"/>
</dbReference>
<evidence type="ECO:0000313" key="2">
    <source>
        <dbReference type="Proteomes" id="UP000010116"/>
    </source>
</evidence>
<dbReference type="EMBL" id="JH611164">
    <property type="protein sequence ID" value="EJP73878.1"/>
    <property type="molecule type" value="Genomic_DNA"/>
</dbReference>
<dbReference type="SUPFAM" id="SSF52266">
    <property type="entry name" value="SGNH hydrolase"/>
    <property type="match status" value="1"/>
</dbReference>
<accession>J5KID0</accession>
<dbReference type="GO" id="GO:0016788">
    <property type="term" value="F:hydrolase activity, acting on ester bonds"/>
    <property type="evidence" value="ECO:0007669"/>
    <property type="project" value="UniProtKB-ARBA"/>
</dbReference>
<dbReference type="Gene3D" id="3.40.50.1110">
    <property type="entry name" value="SGNH hydrolase"/>
    <property type="match status" value="1"/>
</dbReference>
<evidence type="ECO:0008006" key="3">
    <source>
        <dbReference type="Google" id="ProtNLM"/>
    </source>
</evidence>
<organism evidence="1 2">
    <name type="scientific">SAR86 cluster bacterium SAR86B</name>
    <dbReference type="NCBI Taxonomy" id="1123867"/>
    <lineage>
        <taxon>Bacteria</taxon>
        <taxon>Pseudomonadati</taxon>
        <taxon>Pseudomonadota</taxon>
        <taxon>Gammaproteobacteria</taxon>
        <taxon>SAR86 cluster</taxon>
    </lineage>
</organism>
<dbReference type="InterPro" id="IPR036514">
    <property type="entry name" value="SGNH_hydro_sf"/>
</dbReference>
<gene>
    <name evidence="1" type="ORF">NT02SARS_0616</name>
</gene>
<dbReference type="AlphaFoldDB" id="J5KID0"/>
<proteinExistence type="predicted"/>
<sequence>MKKLFLIFIISFRLSASYEVDLPNTKVLFVGNSYLYYNDSLHNHVKRMAFERFPDIQDEFIYKSSTIGGASSWHHNFEHLLNSKNIGVKESFDLLILQGGSSEPLSKKSRARFKDTVKQAKEIAEKHGTKLALYMTHAYVPPDKRYKANMIDDISSLYIDAGKLNDLVIIPVGIGFKNAYEADPKIKLHNIDGTHPSLLGTYLAACIVYAMLYGDSPLGLEYNYNNKISEKEKLFIQTIAQNTVQDFLN</sequence>
<evidence type="ECO:0000313" key="1">
    <source>
        <dbReference type="EMBL" id="EJP73878.1"/>
    </source>
</evidence>
<name>J5KID0_9GAMM</name>
<dbReference type="HOGENOM" id="CLU_055108_1_0_6"/>